<gene>
    <name evidence="1" type="ORF">FEM48_Zijuj02G0012100</name>
</gene>
<proteinExistence type="predicted"/>
<comment type="caution">
    <text evidence="1">The sequence shown here is derived from an EMBL/GenBank/DDBJ whole genome shotgun (WGS) entry which is preliminary data.</text>
</comment>
<dbReference type="EMBL" id="JAEACU010000002">
    <property type="protein sequence ID" value="KAH7541859.1"/>
    <property type="molecule type" value="Genomic_DNA"/>
</dbReference>
<dbReference type="AlphaFoldDB" id="A0A978VSR4"/>
<sequence length="77" mass="8748">MQNHTMVMETDKDIKIVKRLAKLRWKGSVEVRGNKELATLRLDFGLLKLLSSILSKPYLDSSNCKSIVSNSSPHDFD</sequence>
<reference evidence="1" key="1">
    <citation type="journal article" date="2021" name="Front. Plant Sci.">
        <title>Chromosome-Scale Genome Assembly for Chinese Sour Jujube and Insights Into Its Genome Evolution and Domestication Signature.</title>
        <authorList>
            <person name="Shen L.-Y."/>
            <person name="Luo H."/>
            <person name="Wang X.-L."/>
            <person name="Wang X.-M."/>
            <person name="Qiu X.-J."/>
            <person name="Liu H."/>
            <person name="Zhou S.-S."/>
            <person name="Jia K.-H."/>
            <person name="Nie S."/>
            <person name="Bao Y.-T."/>
            <person name="Zhang R.-G."/>
            <person name="Yun Q.-Z."/>
            <person name="Chai Y.-H."/>
            <person name="Lu J.-Y."/>
            <person name="Li Y."/>
            <person name="Zhao S.-W."/>
            <person name="Mao J.-F."/>
            <person name="Jia S.-G."/>
            <person name="Mao Y.-M."/>
        </authorList>
    </citation>
    <scope>NUCLEOTIDE SEQUENCE</scope>
    <source>
        <strain evidence="1">AT0</strain>
        <tissue evidence="1">Leaf</tissue>
    </source>
</reference>
<dbReference type="Proteomes" id="UP000813462">
    <property type="component" value="Unassembled WGS sequence"/>
</dbReference>
<evidence type="ECO:0000313" key="2">
    <source>
        <dbReference type="Proteomes" id="UP000813462"/>
    </source>
</evidence>
<name>A0A978VSR4_ZIZJJ</name>
<evidence type="ECO:0000313" key="1">
    <source>
        <dbReference type="EMBL" id="KAH7541859.1"/>
    </source>
</evidence>
<accession>A0A978VSR4</accession>
<protein>
    <submittedName>
        <fullName evidence="1">Uncharacterized protein</fullName>
    </submittedName>
</protein>
<organism evidence="1 2">
    <name type="scientific">Ziziphus jujuba var. spinosa</name>
    <dbReference type="NCBI Taxonomy" id="714518"/>
    <lineage>
        <taxon>Eukaryota</taxon>
        <taxon>Viridiplantae</taxon>
        <taxon>Streptophyta</taxon>
        <taxon>Embryophyta</taxon>
        <taxon>Tracheophyta</taxon>
        <taxon>Spermatophyta</taxon>
        <taxon>Magnoliopsida</taxon>
        <taxon>eudicotyledons</taxon>
        <taxon>Gunneridae</taxon>
        <taxon>Pentapetalae</taxon>
        <taxon>rosids</taxon>
        <taxon>fabids</taxon>
        <taxon>Rosales</taxon>
        <taxon>Rhamnaceae</taxon>
        <taxon>Paliureae</taxon>
        <taxon>Ziziphus</taxon>
    </lineage>
</organism>